<proteinExistence type="predicted"/>
<name>A0ABR7SZ12_HELCL</name>
<gene>
    <name evidence="2" type="ORF">H1S01_00235</name>
</gene>
<sequence>MINSRHADNLIWMSRFIERAENNARILDVNIIRPFAGEGVLWEPLVAVAGNVDDFYRHYSLADAATVFQYFTFSQMNLNSIYMCLRQARENASAVRERLPREFYEEINSFYLVVRACINKVNEKSAYVFLNLIKRRSFMLQGMIEAIISHGEDGAFLRLGRYLERADKTARILDVVNLQPRSDQEDVWLQVLESVSAYEPYRSIWGGQITQREVTSYLIQQAEFPRSLIFCVRQALAAARCALPNRKGVPEPICLMERLEMRLRHITVEEMENRGIHQFLLDFIVENNGVGNAINRFLFAEEEDL</sequence>
<dbReference type="Proteomes" id="UP000617402">
    <property type="component" value="Unassembled WGS sequence"/>
</dbReference>
<keyword evidence="3" id="KW-1185">Reference proteome</keyword>
<feature type="domain" description="DUF403" evidence="1">
    <location>
        <begin position="4"/>
        <end position="296"/>
    </location>
</feature>
<evidence type="ECO:0000313" key="3">
    <source>
        <dbReference type="Proteomes" id="UP000617402"/>
    </source>
</evidence>
<organism evidence="2 3">
    <name type="scientific">Heliobacterium chlorum</name>
    <dbReference type="NCBI Taxonomy" id="2698"/>
    <lineage>
        <taxon>Bacteria</taxon>
        <taxon>Bacillati</taxon>
        <taxon>Bacillota</taxon>
        <taxon>Clostridia</taxon>
        <taxon>Eubacteriales</taxon>
        <taxon>Heliobacteriaceae</taxon>
        <taxon>Heliobacterium</taxon>
    </lineage>
</organism>
<evidence type="ECO:0000313" key="2">
    <source>
        <dbReference type="EMBL" id="MBC9782935.1"/>
    </source>
</evidence>
<accession>A0ABR7SZ12</accession>
<reference evidence="2 3" key="1">
    <citation type="submission" date="2020-07" db="EMBL/GenBank/DDBJ databases">
        <title>Draft whole-genome sequence of Heliobacterium chlorum DSM 3682, type strain.</title>
        <authorList>
            <person name="Kyndt J.A."/>
            <person name="Meyer T.E."/>
            <person name="Imhoff J.F."/>
        </authorList>
    </citation>
    <scope>NUCLEOTIDE SEQUENCE [LARGE SCALE GENOMIC DNA]</scope>
    <source>
        <strain evidence="2 3">DSM 3682</strain>
    </source>
</reference>
<evidence type="ECO:0000259" key="1">
    <source>
        <dbReference type="Pfam" id="PF04168"/>
    </source>
</evidence>
<dbReference type="InterPro" id="IPR007296">
    <property type="entry name" value="DUF403"/>
</dbReference>
<protein>
    <submittedName>
        <fullName evidence="2">Alpha-E domain-containing protein</fullName>
    </submittedName>
</protein>
<comment type="caution">
    <text evidence="2">The sequence shown here is derived from an EMBL/GenBank/DDBJ whole genome shotgun (WGS) entry which is preliminary data.</text>
</comment>
<dbReference type="RefSeq" id="WP_188038132.1">
    <property type="nucleotide sequence ID" value="NZ_JACVHF010000001.1"/>
</dbReference>
<dbReference type="PANTHER" id="PTHR34595">
    <property type="entry name" value="BLR5612 PROTEIN"/>
    <property type="match status" value="1"/>
</dbReference>
<dbReference type="InterPro" id="IPR051680">
    <property type="entry name" value="ATP-dep_Glu-Cys_Ligase-2"/>
</dbReference>
<dbReference type="Pfam" id="PF04168">
    <property type="entry name" value="Alpha-E"/>
    <property type="match status" value="1"/>
</dbReference>
<dbReference type="EMBL" id="JACVHF010000001">
    <property type="protein sequence ID" value="MBC9782935.1"/>
    <property type="molecule type" value="Genomic_DNA"/>
</dbReference>
<dbReference type="PANTHER" id="PTHR34595:SF7">
    <property type="entry name" value="SLL1039 PROTEIN"/>
    <property type="match status" value="1"/>
</dbReference>